<dbReference type="FunFam" id="1.10.150.390:FF:000004">
    <property type="entry name" value="DNA-directed RNA polymerase subunit"/>
    <property type="match status" value="1"/>
</dbReference>
<evidence type="ECO:0000256" key="10">
    <source>
        <dbReference type="ARBA" id="ARBA00023163"/>
    </source>
</evidence>
<dbReference type="InterPro" id="IPR000722">
    <property type="entry name" value="RNA_pol_asu"/>
</dbReference>
<dbReference type="InterPro" id="IPR007083">
    <property type="entry name" value="RNA_pol_Rpb1_4"/>
</dbReference>
<evidence type="ECO:0000256" key="13">
    <source>
        <dbReference type="ARBA" id="ARBA00058108"/>
    </source>
</evidence>
<organism evidence="17 18">
    <name type="scientific">Striga asiatica</name>
    <name type="common">Asiatic witchweed</name>
    <name type="synonym">Buchnera asiatica</name>
    <dbReference type="NCBI Taxonomy" id="4170"/>
    <lineage>
        <taxon>Eukaryota</taxon>
        <taxon>Viridiplantae</taxon>
        <taxon>Streptophyta</taxon>
        <taxon>Embryophyta</taxon>
        <taxon>Tracheophyta</taxon>
        <taxon>Spermatophyta</taxon>
        <taxon>Magnoliopsida</taxon>
        <taxon>eudicotyledons</taxon>
        <taxon>Gunneridae</taxon>
        <taxon>Pentapetalae</taxon>
        <taxon>asterids</taxon>
        <taxon>lamiids</taxon>
        <taxon>Lamiales</taxon>
        <taxon>Orobanchaceae</taxon>
        <taxon>Buchnereae</taxon>
        <taxon>Striga</taxon>
    </lineage>
</organism>
<gene>
    <name evidence="17" type="ORF">STAS_02319</name>
</gene>
<comment type="similarity">
    <text evidence="2 14">Belongs to the RNA polymerase beta' chain family.</text>
</comment>
<evidence type="ECO:0000256" key="11">
    <source>
        <dbReference type="ARBA" id="ARBA00023242"/>
    </source>
</evidence>
<dbReference type="CDD" id="cd02583">
    <property type="entry name" value="RNAP_III_RPC1_N"/>
    <property type="match status" value="1"/>
</dbReference>
<dbReference type="Gene3D" id="6.20.50.80">
    <property type="match status" value="1"/>
</dbReference>
<dbReference type="InterPro" id="IPR035698">
    <property type="entry name" value="RNAP_III_Rpc1_C"/>
</dbReference>
<dbReference type="GO" id="GO:0003677">
    <property type="term" value="F:DNA binding"/>
    <property type="evidence" value="ECO:0007669"/>
    <property type="project" value="InterPro"/>
</dbReference>
<evidence type="ECO:0000313" key="17">
    <source>
        <dbReference type="EMBL" id="GER26658.1"/>
    </source>
</evidence>
<dbReference type="EMBL" id="BKCP01001114">
    <property type="protein sequence ID" value="GER26658.1"/>
    <property type="molecule type" value="Genomic_DNA"/>
</dbReference>
<dbReference type="InterPro" id="IPR015700">
    <property type="entry name" value="RPC1"/>
</dbReference>
<evidence type="ECO:0000256" key="5">
    <source>
        <dbReference type="ARBA" id="ARBA00022679"/>
    </source>
</evidence>
<dbReference type="GO" id="GO:0046872">
    <property type="term" value="F:metal ion binding"/>
    <property type="evidence" value="ECO:0007669"/>
    <property type="project" value="UniProtKB-KW"/>
</dbReference>
<evidence type="ECO:0000313" key="18">
    <source>
        <dbReference type="Proteomes" id="UP000325081"/>
    </source>
</evidence>
<evidence type="ECO:0000256" key="14">
    <source>
        <dbReference type="RuleBase" id="RU004279"/>
    </source>
</evidence>
<dbReference type="Pfam" id="PF04983">
    <property type="entry name" value="RNA_pol_Rpb1_3"/>
    <property type="match status" value="1"/>
</dbReference>
<keyword evidence="10 14" id="KW-0804">Transcription</keyword>
<evidence type="ECO:0000256" key="12">
    <source>
        <dbReference type="ARBA" id="ARBA00048552"/>
    </source>
</evidence>
<dbReference type="FunFam" id="1.10.132.30:FF:000001">
    <property type="entry name" value="DNA-directed RNA polymerase subunit"/>
    <property type="match status" value="1"/>
</dbReference>
<keyword evidence="18" id="KW-1185">Reference proteome</keyword>
<dbReference type="Pfam" id="PF05000">
    <property type="entry name" value="RNA_pol_Rpb1_4"/>
    <property type="match status" value="1"/>
</dbReference>
<sequence>KTKQRRKNTKNWRSTERLLQPKLVVCGDRPYVSLRPETSQLPGIPARRAQSHAKSSEREQMARAHATIQFTKQPYIEDVGPRKIESIQFSTFSGTDVLKAGEVEVYRGVYYDPNKRPIQNGLLDPHMTVNVSRSLVLLPNLGFPHSLIGFSIFCVLNDDSEWLFCLFLFYVDDRIITDKISWSGPPNKFGSCETCYGNFRECPGHCGYLPLALPVYNVGYLATIIDIMKCICKKCSRVLLEENLRQDYLRKMRNPKLDHLKKYVVFKEVVKKCNDMTNSRRLAVCFRCGYKNGKVKRGPLKILHDRGKLDGQYLDECQSAISHTKESKRQVSVSSFIDPKTAYQLLRNMLDEDCELLYLSDRPEKLMVTNILVPPIAIRPSVFVEGGMQSNENDITERLKRIVQSNTSLRQEMLETNLYSKSLASWDDLQIEVAQYINSDVRGLPFSMNDARPLSGFVQRLKGKQGRFRGNLSGKRVEYTGRTVISPDPNLKINQVAVPMHMALILTYPERVSHHNIEKLRQCIRNGPDKYPGAKFLRHPDGTETSLKVHHIRKRVADELKYGCIVDRHLEDGDIILFNRQPSLHRMSIMCHQARIMPWRTLRFNESVCNPYNADFDGDEMNMHVPQTEEARTEALMLMGVQNNLCTPKNGEILVASTQDFLTSSFLITRKDTFYDRSSFSLMCSYMGDAMDPVDLPTPALVKVPPHSDFKSWIGGGKMEPIELWTGKQLFSVLLRPHARMRVYVNLTLAEKSYGRSKETMCPNDGFVYIRNSELISGQLGKATLGNGNKDGLYSVLLRDYNAHSAAACMNRLAKLSARWIGNHGFSIGIDDVQPGVELNKEKKLTIEKEYSQCTEYIESYNSGSLELLPGCNNAETLEAKISGTLNDIRESTAQVCMKNLNWRNSPLIMSKCGSKGSPINICQMIACVGQQIVGGHRAPNGFVDRTLPHFERGAKDPDAKGFVQNSFYTGLSATEFFFHTMAGREGLVDTAVKTADTGYMSRRLMKALEDLSIQYDNTVRTASACIVQFMYGGDGMDPAQMEDKSGLPLNFERLFMKTKATCPAMDQKFLSTEEIEKIVDEVIEKRLSSPKTLQEGSAQDVPSSDKSEGSLEAFESSLRNFVKKKYPSSLLMEKLNGRVYSEEDRVRLENVASNVSGITRQQLVVFLETCISRFHLKKIEPGTAIGAIGAQSIGEPGTQMTLKTFHFAGVASMNVTLGVPRIKEIINASKKINTPIITTTLQCDNNDIVAKMVKGRIEKTLLEQVAKSIKTSQASRLASIVITLDMERIQGAQLSIDAHTVKKSILQNMKTKVKEQQIKVLDSRKLEVVMQSDRSRLQFELHELKAKLAKVVVKGINSIERAIIINEAKEKDPSGNKKLKLLVEGTGLLSVMGIDGVDGCKTTSNHILEVQQTLGIEAARQTIISEIEYTMSTHGMTIDIRHMMLLADLMTFKGEVLGITRFGVQKMKDSVLMLASFEKTADHLFNASVNGREDKIEGVSECIIMGVPVQVGTGILKIRQNTQPVKLTYGPDPIIR</sequence>
<dbReference type="InterPro" id="IPR042102">
    <property type="entry name" value="RNA_pol_Rpb1_3_sf"/>
</dbReference>
<evidence type="ECO:0000259" key="16">
    <source>
        <dbReference type="SMART" id="SM00663"/>
    </source>
</evidence>
<accession>A0A5A7P2I3</accession>
<evidence type="ECO:0000256" key="6">
    <source>
        <dbReference type="ARBA" id="ARBA00022695"/>
    </source>
</evidence>
<comment type="catalytic activity">
    <reaction evidence="12 14">
        <text>RNA(n) + a ribonucleoside 5'-triphosphate = RNA(n+1) + diphosphate</text>
        <dbReference type="Rhea" id="RHEA:21248"/>
        <dbReference type="Rhea" id="RHEA-COMP:14527"/>
        <dbReference type="Rhea" id="RHEA-COMP:17342"/>
        <dbReference type="ChEBI" id="CHEBI:33019"/>
        <dbReference type="ChEBI" id="CHEBI:61557"/>
        <dbReference type="ChEBI" id="CHEBI:140395"/>
        <dbReference type="EC" id="2.7.7.6"/>
    </reaction>
</comment>
<evidence type="ECO:0000256" key="2">
    <source>
        <dbReference type="ARBA" id="ARBA00006460"/>
    </source>
</evidence>
<dbReference type="InterPro" id="IPR006592">
    <property type="entry name" value="RNA_pol_N"/>
</dbReference>
<dbReference type="Gene3D" id="1.10.274.100">
    <property type="entry name" value="RNA polymerase Rpb1, domain 3"/>
    <property type="match status" value="1"/>
</dbReference>
<dbReference type="Gene3D" id="1.10.132.30">
    <property type="match status" value="1"/>
</dbReference>
<feature type="compositionally biased region" description="Polar residues" evidence="15">
    <location>
        <begin position="1091"/>
        <end position="1103"/>
    </location>
</feature>
<evidence type="ECO:0000256" key="4">
    <source>
        <dbReference type="ARBA" id="ARBA00022478"/>
    </source>
</evidence>
<feature type="region of interest" description="Disordered" evidence="15">
    <location>
        <begin position="1091"/>
        <end position="1110"/>
    </location>
</feature>
<dbReference type="Gene3D" id="6.10.250.2940">
    <property type="match status" value="1"/>
</dbReference>
<comment type="subunit">
    <text evidence="3">Component of the RNA polymerase III (Pol III) complex consisting of 17 subunits.</text>
</comment>
<dbReference type="GO" id="GO:0005634">
    <property type="term" value="C:nucleus"/>
    <property type="evidence" value="ECO:0007669"/>
    <property type="project" value="UniProtKB-SubCell"/>
</dbReference>
<dbReference type="PANTHER" id="PTHR48446">
    <property type="entry name" value="DNA-DIRECTED RNA POLYMERASE SUBUNIT BETA' N-TERMINAL SECTION"/>
    <property type="match status" value="1"/>
</dbReference>
<keyword evidence="9" id="KW-0460">Magnesium</keyword>
<dbReference type="InterPro" id="IPR007066">
    <property type="entry name" value="RNA_pol_Rpb1_3"/>
</dbReference>
<keyword evidence="11" id="KW-0539">Nucleus</keyword>
<evidence type="ECO:0000256" key="15">
    <source>
        <dbReference type="SAM" id="MobiDB-lite"/>
    </source>
</evidence>
<dbReference type="GO" id="GO:0006351">
    <property type="term" value="P:DNA-templated transcription"/>
    <property type="evidence" value="ECO:0007669"/>
    <property type="project" value="InterPro"/>
</dbReference>
<dbReference type="Gene3D" id="2.40.40.20">
    <property type="match status" value="1"/>
</dbReference>
<comment type="caution">
    <text evidence="17">The sequence shown here is derived from an EMBL/GenBank/DDBJ whole genome shotgun (WGS) entry which is preliminary data.</text>
</comment>
<dbReference type="Gene3D" id="4.10.860.120">
    <property type="entry name" value="RNA polymerase II, clamp domain"/>
    <property type="match status" value="1"/>
</dbReference>
<dbReference type="CDD" id="cd02736">
    <property type="entry name" value="RNAP_III_Rpc1_C"/>
    <property type="match status" value="1"/>
</dbReference>
<keyword evidence="4 14" id="KW-0240">DNA-directed RNA polymerase</keyword>
<dbReference type="Gene3D" id="1.10.150.390">
    <property type="match status" value="1"/>
</dbReference>
<proteinExistence type="inferred from homology"/>
<feature type="domain" description="RNA polymerase N-terminal" evidence="16">
    <location>
        <begin position="364"/>
        <end position="669"/>
    </location>
</feature>
<dbReference type="EC" id="2.7.7.6" evidence="14"/>
<dbReference type="SUPFAM" id="SSF64484">
    <property type="entry name" value="beta and beta-prime subunits of DNA dependent RNA-polymerase"/>
    <property type="match status" value="1"/>
</dbReference>
<dbReference type="GO" id="GO:0000428">
    <property type="term" value="C:DNA-directed RNA polymerase complex"/>
    <property type="evidence" value="ECO:0007669"/>
    <property type="project" value="UniProtKB-KW"/>
</dbReference>
<dbReference type="Pfam" id="PF04997">
    <property type="entry name" value="RNA_pol_Rpb1_1"/>
    <property type="match status" value="1"/>
</dbReference>
<keyword evidence="7" id="KW-0479">Metal-binding</keyword>
<dbReference type="PANTHER" id="PTHR48446:SF1">
    <property type="entry name" value="DNA-DIRECTED RNA POLYMERASE SUBUNIT BETA' N-TERMINAL SECTION"/>
    <property type="match status" value="1"/>
</dbReference>
<dbReference type="Pfam" id="PF04998">
    <property type="entry name" value="RNA_pol_Rpb1_5"/>
    <property type="match status" value="1"/>
</dbReference>
<protein>
    <recommendedName>
        <fullName evidence="14">DNA-directed RNA polymerase subunit</fullName>
        <ecNumber evidence="14">2.7.7.6</ecNumber>
    </recommendedName>
</protein>
<evidence type="ECO:0000256" key="1">
    <source>
        <dbReference type="ARBA" id="ARBA00004123"/>
    </source>
</evidence>
<comment type="subcellular location">
    <subcellularLocation>
        <location evidence="1">Nucleus</location>
    </subcellularLocation>
</comment>
<dbReference type="Gene3D" id="3.30.1490.180">
    <property type="entry name" value="RNA polymerase ii"/>
    <property type="match status" value="1"/>
</dbReference>
<evidence type="ECO:0000256" key="8">
    <source>
        <dbReference type="ARBA" id="ARBA00022833"/>
    </source>
</evidence>
<dbReference type="FunFam" id="2.40.40.20:FF:000019">
    <property type="entry name" value="DNA-directed RNA polymerase II subunit RPB1"/>
    <property type="match status" value="1"/>
</dbReference>
<evidence type="ECO:0000256" key="3">
    <source>
        <dbReference type="ARBA" id="ARBA00011206"/>
    </source>
</evidence>
<dbReference type="OrthoDB" id="270392at2759"/>
<comment type="function">
    <text evidence="13">DNA-dependent RNA polymerase catalyzes the transcription of DNA into RNA using the four ribonucleoside triphosphates as substrates. Largest and catalytic core component of RNA polymerase III which synthesizes small RNAs, such as 5S rRNA and tRNAs. Forms the polymerase active center together with the second largest subunit. A single-stranded DNA template strand of the promoter is positioned within the central active site cleft of Pol III. A bridging helix emanates from RPC1 and crosses the cleft near the catalytic site and is thought to promote translocation of Pol III by acting as a ratchet that moves the RNA-DNA hybrid through the active site by switching from straight to bent conformations at each step of nucleotide addition.</text>
</comment>
<keyword evidence="5 14" id="KW-0808">Transferase</keyword>
<dbReference type="InterPro" id="IPR044893">
    <property type="entry name" value="RNA_pol_Rpb1_clamp_domain"/>
</dbReference>
<dbReference type="InterPro" id="IPR038120">
    <property type="entry name" value="Rpb1_funnel_sf"/>
</dbReference>
<dbReference type="GO" id="GO:0003899">
    <property type="term" value="F:DNA-directed RNA polymerase activity"/>
    <property type="evidence" value="ECO:0007669"/>
    <property type="project" value="UniProtKB-EC"/>
</dbReference>
<feature type="non-terminal residue" evidence="17">
    <location>
        <position position="1"/>
    </location>
</feature>
<dbReference type="Proteomes" id="UP000325081">
    <property type="component" value="Unassembled WGS sequence"/>
</dbReference>
<keyword evidence="8" id="KW-0862">Zinc</keyword>
<reference evidence="18" key="1">
    <citation type="journal article" date="2019" name="Curr. Biol.">
        <title>Genome Sequence of Striga asiatica Provides Insight into the Evolution of Plant Parasitism.</title>
        <authorList>
            <person name="Yoshida S."/>
            <person name="Kim S."/>
            <person name="Wafula E.K."/>
            <person name="Tanskanen J."/>
            <person name="Kim Y.M."/>
            <person name="Honaas L."/>
            <person name="Yang Z."/>
            <person name="Spallek T."/>
            <person name="Conn C.E."/>
            <person name="Ichihashi Y."/>
            <person name="Cheong K."/>
            <person name="Cui S."/>
            <person name="Der J.P."/>
            <person name="Gundlach H."/>
            <person name="Jiao Y."/>
            <person name="Hori C."/>
            <person name="Ishida J.K."/>
            <person name="Kasahara H."/>
            <person name="Kiba T."/>
            <person name="Kim M.S."/>
            <person name="Koo N."/>
            <person name="Laohavisit A."/>
            <person name="Lee Y.H."/>
            <person name="Lumba S."/>
            <person name="McCourt P."/>
            <person name="Mortimer J.C."/>
            <person name="Mutuku J.M."/>
            <person name="Nomura T."/>
            <person name="Sasaki-Sekimoto Y."/>
            <person name="Seto Y."/>
            <person name="Wang Y."/>
            <person name="Wakatake T."/>
            <person name="Sakakibara H."/>
            <person name="Demura T."/>
            <person name="Yamaguchi S."/>
            <person name="Yoneyama K."/>
            <person name="Manabe R.I."/>
            <person name="Nelson D.C."/>
            <person name="Schulman A.H."/>
            <person name="Timko M.P."/>
            <person name="dePamphilis C.W."/>
            <person name="Choi D."/>
            <person name="Shirasu K."/>
        </authorList>
    </citation>
    <scope>NUCLEOTIDE SEQUENCE [LARGE SCALE GENOMIC DNA]</scope>
    <source>
        <strain evidence="18">cv. UVA1</strain>
    </source>
</reference>
<dbReference type="InterPro" id="IPR007081">
    <property type="entry name" value="RNA_pol_Rpb1_5"/>
</dbReference>
<keyword evidence="6 14" id="KW-0548">Nucleotidyltransferase</keyword>
<name>A0A5A7P2I3_STRAF</name>
<feature type="region of interest" description="Disordered" evidence="15">
    <location>
        <begin position="36"/>
        <end position="56"/>
    </location>
</feature>
<dbReference type="InterPro" id="IPR007080">
    <property type="entry name" value="RNA_pol_Rpb1_1"/>
</dbReference>
<evidence type="ECO:0000256" key="9">
    <source>
        <dbReference type="ARBA" id="ARBA00022842"/>
    </source>
</evidence>
<dbReference type="Pfam" id="PF00623">
    <property type="entry name" value="RNA_pol_Rpb1_2"/>
    <property type="match status" value="1"/>
</dbReference>
<evidence type="ECO:0000256" key="7">
    <source>
        <dbReference type="ARBA" id="ARBA00022723"/>
    </source>
</evidence>
<dbReference type="SMART" id="SM00663">
    <property type="entry name" value="RPOLA_N"/>
    <property type="match status" value="1"/>
</dbReference>
<dbReference type="InterPro" id="IPR035697">
    <property type="entry name" value="RNAP_III_RPC1_N"/>
</dbReference>